<dbReference type="EMBL" id="AUWU02000006">
    <property type="protein sequence ID" value="KAH0571833.1"/>
    <property type="molecule type" value="Genomic_DNA"/>
</dbReference>
<proteinExistence type="predicted"/>
<protein>
    <recommendedName>
        <fullName evidence="4">Transmembrane protein</fullName>
    </recommendedName>
</protein>
<sequence>MNYLQWEGTSLMLIKFTANQTILINHIQQNIQDKNEYREIQIEFRNNLLMLITPVLFYFINNLMMYQMRKKQRYKDSTQLKKPIDNLSSLENDNLIDQECPESFSIE</sequence>
<evidence type="ECO:0000256" key="1">
    <source>
        <dbReference type="SAM" id="Phobius"/>
    </source>
</evidence>
<keyword evidence="1" id="KW-0472">Membrane</keyword>
<dbReference type="GeneID" id="94300052"/>
<accession>A0A9P8LPA8</accession>
<keyword evidence="1" id="KW-1133">Transmembrane helix</keyword>
<gene>
    <name evidence="2" type="ORF">SS50377_26029</name>
</gene>
<feature type="transmembrane region" description="Helical" evidence="1">
    <location>
        <begin position="48"/>
        <end position="66"/>
    </location>
</feature>
<dbReference type="KEGG" id="ssao:94300052"/>
<reference evidence="2 3" key="1">
    <citation type="journal article" date="2014" name="PLoS Genet.">
        <title>The Genome of Spironucleus salmonicida Highlights a Fish Pathogen Adapted to Fluctuating Environments.</title>
        <authorList>
            <person name="Xu F."/>
            <person name="Jerlstrom-Hultqvist J."/>
            <person name="Einarsson E."/>
            <person name="Astvaldsson A."/>
            <person name="Svard S.G."/>
            <person name="Andersson J.O."/>
        </authorList>
    </citation>
    <scope>NUCLEOTIDE SEQUENCE [LARGE SCALE GENOMIC DNA]</scope>
    <source>
        <strain evidence="2 3">ATCC 50377</strain>
    </source>
</reference>
<dbReference type="RefSeq" id="XP_067762606.1">
    <property type="nucleotide sequence ID" value="XM_067909850.1"/>
</dbReference>
<organism evidence="2 3">
    <name type="scientific">Spironucleus salmonicida</name>
    <dbReference type="NCBI Taxonomy" id="348837"/>
    <lineage>
        <taxon>Eukaryota</taxon>
        <taxon>Metamonada</taxon>
        <taxon>Diplomonadida</taxon>
        <taxon>Hexamitidae</taxon>
        <taxon>Hexamitinae</taxon>
        <taxon>Spironucleus</taxon>
    </lineage>
</organism>
<evidence type="ECO:0008006" key="4">
    <source>
        <dbReference type="Google" id="ProtNLM"/>
    </source>
</evidence>
<keyword evidence="1" id="KW-0812">Transmembrane</keyword>
<dbReference type="AlphaFoldDB" id="A0A9P8LPA8"/>
<keyword evidence="3" id="KW-1185">Reference proteome</keyword>
<dbReference type="Proteomes" id="UP000018208">
    <property type="component" value="Unassembled WGS sequence"/>
</dbReference>
<evidence type="ECO:0000313" key="3">
    <source>
        <dbReference type="Proteomes" id="UP000018208"/>
    </source>
</evidence>
<evidence type="ECO:0000313" key="2">
    <source>
        <dbReference type="EMBL" id="KAH0571833.1"/>
    </source>
</evidence>
<comment type="caution">
    <text evidence="2">The sequence shown here is derived from an EMBL/GenBank/DDBJ whole genome shotgun (WGS) entry which is preliminary data.</text>
</comment>
<name>A0A9P8LPA8_9EUKA</name>